<evidence type="ECO:0000256" key="1">
    <source>
        <dbReference type="ARBA" id="ARBA00004985"/>
    </source>
</evidence>
<dbReference type="SUPFAM" id="SSF53720">
    <property type="entry name" value="ALDH-like"/>
    <property type="match status" value="1"/>
</dbReference>
<keyword evidence="3 7" id="KW-0641">Proline biosynthesis</keyword>
<keyword evidence="5 7" id="KW-0560">Oxidoreductase</keyword>
<comment type="function">
    <text evidence="7">Catalyzes the NADPH-dependent reduction of L-glutamate 5-phosphate into L-glutamate 5-semialdehyde and phosphate. The product spontaneously undergoes cyclization to form 1-pyrroline-5-carboxylate.</text>
</comment>
<dbReference type="AlphaFoldDB" id="A0A1V4SHA1"/>
<dbReference type="UniPathway" id="UPA00098">
    <property type="reaction ID" value="UER00360"/>
</dbReference>
<dbReference type="HAMAP" id="MF_00412">
    <property type="entry name" value="ProA"/>
    <property type="match status" value="1"/>
</dbReference>
<feature type="domain" description="Aldehyde dehydrogenase" evidence="8">
    <location>
        <begin position="2"/>
        <end position="289"/>
    </location>
</feature>
<dbReference type="FunFam" id="3.40.309.10:FF:000006">
    <property type="entry name" value="Gamma-glutamyl phosphate reductase"/>
    <property type="match status" value="1"/>
</dbReference>
<dbReference type="PIRSF" id="PIRSF000151">
    <property type="entry name" value="GPR"/>
    <property type="match status" value="1"/>
</dbReference>
<dbReference type="GO" id="GO:0004350">
    <property type="term" value="F:glutamate-5-semialdehyde dehydrogenase activity"/>
    <property type="evidence" value="ECO:0007669"/>
    <property type="project" value="UniProtKB-UniRule"/>
</dbReference>
<dbReference type="InterPro" id="IPR015590">
    <property type="entry name" value="Aldehyde_DH_dom"/>
</dbReference>
<dbReference type="GO" id="GO:0055129">
    <property type="term" value="P:L-proline biosynthetic process"/>
    <property type="evidence" value="ECO:0007669"/>
    <property type="project" value="UniProtKB-UniRule"/>
</dbReference>
<evidence type="ECO:0000256" key="2">
    <source>
        <dbReference type="ARBA" id="ARBA00022605"/>
    </source>
</evidence>
<comment type="caution">
    <text evidence="9">The sequence shown here is derived from an EMBL/GenBank/DDBJ whole genome shotgun (WGS) entry which is preliminary data.</text>
</comment>
<evidence type="ECO:0000313" key="9">
    <source>
        <dbReference type="EMBL" id="OPX42876.1"/>
    </source>
</evidence>
<dbReference type="GO" id="GO:0050661">
    <property type="term" value="F:NADP binding"/>
    <property type="evidence" value="ECO:0007669"/>
    <property type="project" value="InterPro"/>
</dbReference>
<dbReference type="InterPro" id="IPR016162">
    <property type="entry name" value="Ald_DH_N"/>
</dbReference>
<accession>A0A1V4SHA1</accession>
<dbReference type="EC" id="1.2.1.41" evidence="7"/>
<keyword evidence="2 7" id="KW-0028">Amino-acid biosynthesis</keyword>
<dbReference type="InterPro" id="IPR012134">
    <property type="entry name" value="Glu-5-SA_DH"/>
</dbReference>
<dbReference type="GO" id="GO:0005737">
    <property type="term" value="C:cytoplasm"/>
    <property type="evidence" value="ECO:0007669"/>
    <property type="project" value="UniProtKB-SubCell"/>
</dbReference>
<comment type="catalytic activity">
    <reaction evidence="6 7">
        <text>L-glutamate 5-semialdehyde + phosphate + NADP(+) = L-glutamyl 5-phosphate + NADPH + H(+)</text>
        <dbReference type="Rhea" id="RHEA:19541"/>
        <dbReference type="ChEBI" id="CHEBI:15378"/>
        <dbReference type="ChEBI" id="CHEBI:43474"/>
        <dbReference type="ChEBI" id="CHEBI:57783"/>
        <dbReference type="ChEBI" id="CHEBI:58066"/>
        <dbReference type="ChEBI" id="CHEBI:58274"/>
        <dbReference type="ChEBI" id="CHEBI:58349"/>
        <dbReference type="EC" id="1.2.1.41"/>
    </reaction>
</comment>
<organism evidence="9 10">
    <name type="scientific">Ruminiclostridium hungatei</name>
    <name type="common">Clostridium hungatei</name>
    <dbReference type="NCBI Taxonomy" id="48256"/>
    <lineage>
        <taxon>Bacteria</taxon>
        <taxon>Bacillati</taxon>
        <taxon>Bacillota</taxon>
        <taxon>Clostridia</taxon>
        <taxon>Eubacteriales</taxon>
        <taxon>Oscillospiraceae</taxon>
        <taxon>Ruminiclostridium</taxon>
    </lineage>
</organism>
<dbReference type="NCBIfam" id="NF001221">
    <property type="entry name" value="PRK00197.1"/>
    <property type="match status" value="1"/>
</dbReference>
<dbReference type="PANTHER" id="PTHR11063:SF8">
    <property type="entry name" value="DELTA-1-PYRROLINE-5-CARBOXYLATE SYNTHASE"/>
    <property type="match status" value="1"/>
</dbReference>
<dbReference type="PROSITE" id="PS01223">
    <property type="entry name" value="PROA"/>
    <property type="match status" value="1"/>
</dbReference>
<evidence type="ECO:0000256" key="3">
    <source>
        <dbReference type="ARBA" id="ARBA00022650"/>
    </source>
</evidence>
<comment type="pathway">
    <text evidence="1 7">Amino-acid biosynthesis; L-proline biosynthesis; L-glutamate 5-semialdehyde from L-glutamate: step 2/2.</text>
</comment>
<evidence type="ECO:0000256" key="5">
    <source>
        <dbReference type="ARBA" id="ARBA00023002"/>
    </source>
</evidence>
<dbReference type="Proteomes" id="UP000191554">
    <property type="component" value="Unassembled WGS sequence"/>
</dbReference>
<dbReference type="STRING" id="48256.CLHUN_32000"/>
<proteinExistence type="inferred from homology"/>
<dbReference type="CDD" id="cd07079">
    <property type="entry name" value="ALDH_F18-19_ProA-GPR"/>
    <property type="match status" value="1"/>
</dbReference>
<dbReference type="InterPro" id="IPR020593">
    <property type="entry name" value="G-glutamylP_reductase_CS"/>
</dbReference>
<keyword evidence="10" id="KW-1185">Reference proteome</keyword>
<keyword evidence="4 7" id="KW-0521">NADP</keyword>
<comment type="similarity">
    <text evidence="7">Belongs to the gamma-glutamyl phosphate reductase family.</text>
</comment>
<keyword evidence="7" id="KW-0963">Cytoplasm</keyword>
<dbReference type="InterPro" id="IPR016161">
    <property type="entry name" value="Ald_DH/histidinol_DH"/>
</dbReference>
<dbReference type="Pfam" id="PF00171">
    <property type="entry name" value="Aldedh"/>
    <property type="match status" value="1"/>
</dbReference>
<dbReference type="EMBL" id="MZGX01000023">
    <property type="protein sequence ID" value="OPX42876.1"/>
    <property type="molecule type" value="Genomic_DNA"/>
</dbReference>
<protein>
    <recommendedName>
        <fullName evidence="7">Gamma-glutamyl phosphate reductase</fullName>
        <shortName evidence="7">GPR</shortName>
        <ecNumber evidence="7">1.2.1.41</ecNumber>
    </recommendedName>
    <alternativeName>
        <fullName evidence="7">Glutamate-5-semialdehyde dehydrogenase</fullName>
    </alternativeName>
    <alternativeName>
        <fullName evidence="7">Glutamyl-gamma-semialdehyde dehydrogenase</fullName>
        <shortName evidence="7">GSA dehydrogenase</shortName>
    </alternativeName>
</protein>
<dbReference type="Gene3D" id="3.40.309.10">
    <property type="entry name" value="Aldehyde Dehydrogenase, Chain A, domain 2"/>
    <property type="match status" value="1"/>
</dbReference>
<evidence type="ECO:0000256" key="4">
    <source>
        <dbReference type="ARBA" id="ARBA00022857"/>
    </source>
</evidence>
<evidence type="ECO:0000313" key="10">
    <source>
        <dbReference type="Proteomes" id="UP000191554"/>
    </source>
</evidence>
<evidence type="ECO:0000259" key="8">
    <source>
        <dbReference type="Pfam" id="PF00171"/>
    </source>
</evidence>
<reference evidence="9 10" key="1">
    <citation type="submission" date="2017-03" db="EMBL/GenBank/DDBJ databases">
        <title>Genome sequence of Clostridium hungatei DSM 14427.</title>
        <authorList>
            <person name="Poehlein A."/>
            <person name="Daniel R."/>
        </authorList>
    </citation>
    <scope>NUCLEOTIDE SEQUENCE [LARGE SCALE GENOMIC DNA]</scope>
    <source>
        <strain evidence="9 10">DSM 14427</strain>
    </source>
</reference>
<dbReference type="NCBIfam" id="TIGR00407">
    <property type="entry name" value="proA"/>
    <property type="match status" value="1"/>
</dbReference>
<dbReference type="OrthoDB" id="9809970at2"/>
<dbReference type="PANTHER" id="PTHR11063">
    <property type="entry name" value="GLUTAMATE SEMIALDEHYDE DEHYDROGENASE"/>
    <property type="match status" value="1"/>
</dbReference>
<dbReference type="InterPro" id="IPR016163">
    <property type="entry name" value="Ald_DH_C"/>
</dbReference>
<sequence length="432" mass="47687">MDIKQVCVKAGEASIRMAELDGAAKNTALSAIADALLENKNKLVAANNEDMKRSREEKLAEPLLKRLKFDEKKIEDVVEGIRSLMSLEEPVGRTLLSTMLDDGLELYKVTCPIGVIGIIFESRPDALVQISTLCLKSGNSVLLKGGREARETNRALTEIIEGASIAAGLPEGWITLLESRDDVNEMLKMDEYIDLVIPRGSNEFVRYIMENSKIPVMGHADGICHVYVDKDADLTMAEKITVDSKTQYVAVCNATETLLVHEAVAGKFLPALKEEFDRRQVEIHGDEGTRKIIAVKAAHETDWSTEYLDYTISIKLVRDADEAIEHINTYGSGHTDSIVTSNKLTAVRFMNLVDSGNVFWNASTRFSDGFKYGFGAEVGISTSKLHARGPVGLDGLLSYKYMLIGNGHIVDDYANNRKSFKHLGLKKQIGDL</sequence>
<name>A0A1V4SHA1_RUMHU</name>
<evidence type="ECO:0000256" key="7">
    <source>
        <dbReference type="HAMAP-Rule" id="MF_00412"/>
    </source>
</evidence>
<dbReference type="Gene3D" id="3.40.605.10">
    <property type="entry name" value="Aldehyde Dehydrogenase, Chain A, domain 1"/>
    <property type="match status" value="1"/>
</dbReference>
<dbReference type="RefSeq" id="WP_080065637.1">
    <property type="nucleotide sequence ID" value="NZ_MZGX01000023.1"/>
</dbReference>
<dbReference type="InterPro" id="IPR000965">
    <property type="entry name" value="GPR_dom"/>
</dbReference>
<evidence type="ECO:0000256" key="6">
    <source>
        <dbReference type="ARBA" id="ARBA00049024"/>
    </source>
</evidence>
<comment type="subcellular location">
    <subcellularLocation>
        <location evidence="7">Cytoplasm</location>
    </subcellularLocation>
</comment>
<gene>
    <name evidence="7 9" type="primary">proA</name>
    <name evidence="9" type="ORF">CLHUN_32000</name>
</gene>